<dbReference type="Pfam" id="PF00350">
    <property type="entry name" value="Dynamin_N"/>
    <property type="match status" value="1"/>
</dbReference>
<dbReference type="Pfam" id="PF01031">
    <property type="entry name" value="Dynamin_M"/>
    <property type="match status" value="1"/>
</dbReference>
<dbReference type="GO" id="GO:0016787">
    <property type="term" value="F:hydrolase activity"/>
    <property type="evidence" value="ECO:0007669"/>
    <property type="project" value="UniProtKB-KW"/>
</dbReference>
<dbReference type="SMART" id="SM00053">
    <property type="entry name" value="DYNc"/>
    <property type="match status" value="1"/>
</dbReference>
<dbReference type="Gene3D" id="3.40.50.300">
    <property type="entry name" value="P-loop containing nucleotide triphosphate hydrolases"/>
    <property type="match status" value="1"/>
</dbReference>
<dbReference type="InterPro" id="IPR022812">
    <property type="entry name" value="Dynamin"/>
</dbReference>
<dbReference type="CDD" id="cd08771">
    <property type="entry name" value="DLP_1"/>
    <property type="match status" value="1"/>
</dbReference>
<dbReference type="PANTHER" id="PTHR11566:SF131">
    <property type="entry name" value="GTPASE, PUTATIVE (AFU_ORTHOLOGUE AFUA_6G07630)-RELATED"/>
    <property type="match status" value="1"/>
</dbReference>
<gene>
    <name evidence="6" type="ORF">QR685DRAFT_546950</name>
</gene>
<evidence type="ECO:0000256" key="3">
    <source>
        <dbReference type="SAM" id="MobiDB-lite"/>
    </source>
</evidence>
<reference evidence="6 7" key="1">
    <citation type="submission" date="2023-09" db="EMBL/GenBank/DDBJ databases">
        <title>Multi-omics analysis of a traditional fermented food reveals byproduct-associated fungal strains for waste-to-food upcycling.</title>
        <authorList>
            <consortium name="Lawrence Berkeley National Laboratory"/>
            <person name="Rekdal V.M."/>
            <person name="Villalobos-Escobedo J.M."/>
            <person name="Rodriguez-Valeron N."/>
            <person name="Garcia M.O."/>
            <person name="Vasquez D.P."/>
            <person name="Damayanti I."/>
            <person name="Sorensen P.M."/>
            <person name="Baidoo E.E."/>
            <person name="De Carvalho A.C."/>
            <person name="Riley R."/>
            <person name="Lipzen A."/>
            <person name="He G."/>
            <person name="Yan M."/>
            <person name="Haridas S."/>
            <person name="Daum C."/>
            <person name="Yoshinaga Y."/>
            <person name="Ng V."/>
            <person name="Grigoriev I.V."/>
            <person name="Munk R."/>
            <person name="Nuraida L."/>
            <person name="Wijaya C.H."/>
            <person name="Morales P.-C."/>
            <person name="Keasling J.D."/>
        </authorList>
    </citation>
    <scope>NUCLEOTIDE SEQUENCE [LARGE SCALE GENOMIC DNA]</scope>
    <source>
        <strain evidence="6 7">FGSC 2613</strain>
    </source>
</reference>
<evidence type="ECO:0000256" key="2">
    <source>
        <dbReference type="ARBA" id="ARBA00023134"/>
    </source>
</evidence>
<comment type="caution">
    <text evidence="6">The sequence shown here is derived from an EMBL/GenBank/DDBJ whole genome shotgun (WGS) entry which is preliminary data.</text>
</comment>
<dbReference type="Gene3D" id="1.20.120.1240">
    <property type="entry name" value="Dynamin, middle domain"/>
    <property type="match status" value="1"/>
</dbReference>
<dbReference type="PRINTS" id="PR00195">
    <property type="entry name" value="DYNAMIN"/>
</dbReference>
<evidence type="ECO:0000256" key="1">
    <source>
        <dbReference type="ARBA" id="ARBA00022741"/>
    </source>
</evidence>
<dbReference type="EMBL" id="JAVLET010000009">
    <property type="protein sequence ID" value="KAL0467624.1"/>
    <property type="molecule type" value="Genomic_DNA"/>
</dbReference>
<feature type="region of interest" description="Disordered" evidence="3">
    <location>
        <begin position="966"/>
        <end position="988"/>
    </location>
</feature>
<keyword evidence="2" id="KW-0342">GTP-binding</keyword>
<dbReference type="SUPFAM" id="SSF52540">
    <property type="entry name" value="P-loop containing nucleoside triphosphate hydrolases"/>
    <property type="match status" value="1"/>
</dbReference>
<evidence type="ECO:0000259" key="5">
    <source>
        <dbReference type="PROSITE" id="PS51718"/>
    </source>
</evidence>
<proteinExistence type="predicted"/>
<keyword evidence="1" id="KW-0547">Nucleotide-binding</keyword>
<dbReference type="InterPro" id="IPR027417">
    <property type="entry name" value="P-loop_NTPase"/>
</dbReference>
<keyword evidence="6" id="KW-0378">Hydrolase</keyword>
<name>A0ABR3D4M3_NEUIN</name>
<feature type="region of interest" description="Disordered" evidence="3">
    <location>
        <begin position="1"/>
        <end position="42"/>
    </location>
</feature>
<dbReference type="InterPro" id="IPR030381">
    <property type="entry name" value="G_DYNAMIN_dom"/>
</dbReference>
<accession>A0ABR3D4M3</accession>
<protein>
    <submittedName>
        <fullName evidence="6">P-loop containing nucleoside triphosphate hydrolase protein</fullName>
    </submittedName>
</protein>
<feature type="domain" description="Dynamin-type G" evidence="5">
    <location>
        <begin position="144"/>
        <end position="491"/>
    </location>
</feature>
<evidence type="ECO:0000313" key="7">
    <source>
        <dbReference type="Proteomes" id="UP001451303"/>
    </source>
</evidence>
<dbReference type="InterPro" id="IPR000375">
    <property type="entry name" value="Dynamin_stalk"/>
</dbReference>
<dbReference type="PROSITE" id="PS51388">
    <property type="entry name" value="GED"/>
    <property type="match status" value="1"/>
</dbReference>
<evidence type="ECO:0000259" key="4">
    <source>
        <dbReference type="PROSITE" id="PS51388"/>
    </source>
</evidence>
<dbReference type="PANTHER" id="PTHR11566">
    <property type="entry name" value="DYNAMIN"/>
    <property type="match status" value="1"/>
</dbReference>
<organism evidence="6 7">
    <name type="scientific">Neurospora intermedia</name>
    <dbReference type="NCBI Taxonomy" id="5142"/>
    <lineage>
        <taxon>Eukaryota</taxon>
        <taxon>Fungi</taxon>
        <taxon>Dikarya</taxon>
        <taxon>Ascomycota</taxon>
        <taxon>Pezizomycotina</taxon>
        <taxon>Sordariomycetes</taxon>
        <taxon>Sordariomycetidae</taxon>
        <taxon>Sordariales</taxon>
        <taxon>Sordariaceae</taxon>
        <taxon>Neurospora</taxon>
    </lineage>
</organism>
<feature type="domain" description="GED" evidence="4">
    <location>
        <begin position="830"/>
        <end position="929"/>
    </location>
</feature>
<feature type="region of interest" description="Disordered" evidence="3">
    <location>
        <begin position="576"/>
        <end position="595"/>
    </location>
</feature>
<sequence length="988" mass="111977">MTQTNMRRANQHARIKREPGFQQPMPNSGLARIDEDDNSTVAHSEVERRMQRSDAPSVDTRLAPGASVIGDMDVHGEDEDDECMLMEVKTKTEVVEQDLPTPRSFVNMDRSFIGPGQALKDFGQELKDINDALGELQARGIQHVVSLPELVLVGDQSSGKSSLMSAIAGLSLPRSSGTCTRCPIHIRISRADEWSCRVFLKEDYAFVPRNHPITLQDVTDRDRFPPWVKLDPSRQTRKEFKTIRDRFDAEEIETLLRCAQVAILNPSTPCRFFVPRLKNESGQSDAARREHLDRIKEKEAHGEAQFSPNTVALEVKGPDLADLNFYDLPGVFITAKRPEDRFLERVVRNLTCEYISRQNAIILWAVPMNQDAENSFAFKLIQEMNAEDRCVGVMTKADLLPRETNGFSSWLSMLNEQAHRTGLGYFITSRQGSDLDEQNKFEEAFFNRTADSATMGQWPEIFEKYRDRCGIEKLKEFLSITLGREFSKVLPEVKQKVYNRLLKIEEQLEKYPNPPPNPEMEIMRSLAEFATNVKTRVLQQEFMSQWDCLFAEPFKKRILGCKPKFNVKEPDVITIDDNSPMATPAPLGQTPRKRSLAQEINMTPSKRRGQVKIEDSDRMIMSPSTSATMRGTPGPGNFPFSPGPGGGPPPRSKNLMELRTIIRRSAIPGQPGLVSASVYEPLYTEAARTWGPHLENFVNQTIQFLQNEVMKILDNSFSNLKNRAVYRESVEHMKYFMEKHKEEVRNQLNLIYNLETQRIFTKDEDALQRNKAAEKRILERHRHFLRMAVRTGESPAIRKMEELTEEELVQEQAKMAKELKVIGPDPYDQEITVAAYVRGYYLTAASRFIDIVAIHIMSGLLPRVASVIDTYLHEKLGLYSRTSGSGPEIFMRLMSEGPETERKRGELRVEKERLDQAMEIIVNLENKEQMATTATAANSQVTTMQIMSQGGGHGGQRPELSIRTSANGGGVAMPVSERAPTPIGTYEA</sequence>
<dbReference type="InterPro" id="IPR001401">
    <property type="entry name" value="Dynamin_GTPase"/>
</dbReference>
<dbReference type="InterPro" id="IPR020850">
    <property type="entry name" value="GED_dom"/>
</dbReference>
<dbReference type="InterPro" id="IPR045063">
    <property type="entry name" value="Dynamin_N"/>
</dbReference>
<keyword evidence="7" id="KW-1185">Reference proteome</keyword>
<evidence type="ECO:0000313" key="6">
    <source>
        <dbReference type="EMBL" id="KAL0467624.1"/>
    </source>
</evidence>
<dbReference type="PROSITE" id="PS51718">
    <property type="entry name" value="G_DYNAMIN_2"/>
    <property type="match status" value="1"/>
</dbReference>
<dbReference type="Proteomes" id="UP001451303">
    <property type="component" value="Unassembled WGS sequence"/>
</dbReference>